<evidence type="ECO:0000313" key="2">
    <source>
        <dbReference type="Proteomes" id="UP000324767"/>
    </source>
</evidence>
<reference evidence="1 2" key="1">
    <citation type="submission" date="2019-09" db="EMBL/GenBank/DDBJ databases">
        <title>The hologenome of the rock-dwelling lichen Lasallia pustulata.</title>
        <authorList>
            <person name="Greshake Tzovaras B."/>
            <person name="Segers F."/>
            <person name="Bicker A."/>
            <person name="Dal Grande F."/>
            <person name="Otte J."/>
            <person name="Hankeln T."/>
            <person name="Schmitt I."/>
            <person name="Ebersberger I."/>
        </authorList>
    </citation>
    <scope>NUCLEOTIDE SEQUENCE [LARGE SCALE GENOMIC DNA]</scope>
    <source>
        <strain evidence="1">A1-1</strain>
    </source>
</reference>
<comment type="caution">
    <text evidence="1">The sequence shown here is derived from an EMBL/GenBank/DDBJ whole genome shotgun (WGS) entry which is preliminary data.</text>
</comment>
<name>A0A5M8PAU4_9LECA</name>
<dbReference type="PANTHER" id="PTHR34706">
    <property type="entry name" value="SLR1338 PROTEIN"/>
    <property type="match status" value="1"/>
</dbReference>
<dbReference type="OrthoDB" id="2142040at2759"/>
<sequence length="104" mass="11617">MESHGEPENKVVSVIKEAKKMAKNSPYGPGSIAFEFAQVGKDQAAQAFLARLDKHPDIGKMIDATSYYELEQEEYKRKGVNLTPDVWLVKLMVGAIDPSFDEQD</sequence>
<organism evidence="1 2">
    <name type="scientific">Lasallia pustulata</name>
    <dbReference type="NCBI Taxonomy" id="136370"/>
    <lineage>
        <taxon>Eukaryota</taxon>
        <taxon>Fungi</taxon>
        <taxon>Dikarya</taxon>
        <taxon>Ascomycota</taxon>
        <taxon>Pezizomycotina</taxon>
        <taxon>Lecanoromycetes</taxon>
        <taxon>OSLEUM clade</taxon>
        <taxon>Umbilicariomycetidae</taxon>
        <taxon>Umbilicariales</taxon>
        <taxon>Umbilicariaceae</taxon>
        <taxon>Lasallia</taxon>
    </lineage>
</organism>
<gene>
    <name evidence="1" type="ORF">FRX48_09836</name>
</gene>
<dbReference type="Proteomes" id="UP000324767">
    <property type="component" value="Unassembled WGS sequence"/>
</dbReference>
<dbReference type="AlphaFoldDB" id="A0A5M8PAU4"/>
<dbReference type="EMBL" id="VXIT01000035">
    <property type="protein sequence ID" value="KAA6406381.1"/>
    <property type="molecule type" value="Genomic_DNA"/>
</dbReference>
<proteinExistence type="predicted"/>
<protein>
    <submittedName>
        <fullName evidence="1">Uncharacterized protein</fullName>
    </submittedName>
</protein>
<accession>A0A5M8PAU4</accession>
<dbReference type="PANTHER" id="PTHR34706:SF2">
    <property type="entry name" value="RFEF"/>
    <property type="match status" value="1"/>
</dbReference>
<evidence type="ECO:0000313" key="1">
    <source>
        <dbReference type="EMBL" id="KAA6406381.1"/>
    </source>
</evidence>